<comment type="subunit">
    <text evidence="6">Homodimer.</text>
</comment>
<keyword evidence="4 6" id="KW-0786">Thiamine pyrophosphate</keyword>
<dbReference type="EC" id="2.2.1.9" evidence="6"/>
<protein>
    <recommendedName>
        <fullName evidence="6">2-succinyl-5-enolpyruvyl-6-hydroxy-3-cyclohexene-1-carboxylate synthase</fullName>
        <shortName evidence="6">SEPHCHC synthase</shortName>
        <ecNumber evidence="6">2.2.1.9</ecNumber>
    </recommendedName>
    <alternativeName>
        <fullName evidence="6">Menaquinone biosynthesis protein MenD</fullName>
    </alternativeName>
</protein>
<comment type="caution">
    <text evidence="9">The sequence shown here is derived from an EMBL/GenBank/DDBJ whole genome shotgun (WGS) entry which is preliminary data.</text>
</comment>
<evidence type="ECO:0000256" key="5">
    <source>
        <dbReference type="ARBA" id="ARBA00023211"/>
    </source>
</evidence>
<evidence type="ECO:0000256" key="3">
    <source>
        <dbReference type="ARBA" id="ARBA00022842"/>
    </source>
</evidence>
<feature type="compositionally biased region" description="Low complexity" evidence="7">
    <location>
        <begin position="227"/>
        <end position="246"/>
    </location>
</feature>
<keyword evidence="5 6" id="KW-0464">Manganese</keyword>
<keyword evidence="2 6" id="KW-0479">Metal-binding</keyword>
<dbReference type="PANTHER" id="PTHR42916">
    <property type="entry name" value="2-SUCCINYL-5-ENOLPYRUVYL-6-HYDROXY-3-CYCLOHEXENE-1-CARBOXYLATE SYNTHASE"/>
    <property type="match status" value="1"/>
</dbReference>
<gene>
    <name evidence="6 9" type="primary">menD</name>
    <name evidence="9" type="ORF">ACFFVD_06640</name>
</gene>
<dbReference type="SUPFAM" id="SSF52518">
    <property type="entry name" value="Thiamin diphosphate-binding fold (THDP-binding)"/>
    <property type="match status" value="2"/>
</dbReference>
<evidence type="ECO:0000259" key="8">
    <source>
        <dbReference type="Pfam" id="PF02776"/>
    </source>
</evidence>
<evidence type="ECO:0000256" key="1">
    <source>
        <dbReference type="ARBA" id="ARBA00022679"/>
    </source>
</evidence>
<dbReference type="CDD" id="cd07037">
    <property type="entry name" value="TPP_PYR_MenD"/>
    <property type="match status" value="1"/>
</dbReference>
<comment type="similarity">
    <text evidence="6">Belongs to the TPP enzyme family. MenD subfamily.</text>
</comment>
<evidence type="ECO:0000256" key="2">
    <source>
        <dbReference type="ARBA" id="ARBA00022723"/>
    </source>
</evidence>
<dbReference type="GO" id="GO:0070204">
    <property type="term" value="F:2-succinyl-5-enolpyruvyl-6-hydroxy-3-cyclohexene-1-carboxylic-acid synthase activity"/>
    <property type="evidence" value="ECO:0007669"/>
    <property type="project" value="UniProtKB-EC"/>
</dbReference>
<comment type="cofactor">
    <cofactor evidence="6">
        <name>Mg(2+)</name>
        <dbReference type="ChEBI" id="CHEBI:18420"/>
    </cofactor>
    <cofactor evidence="6">
        <name>Mn(2+)</name>
        <dbReference type="ChEBI" id="CHEBI:29035"/>
    </cofactor>
</comment>
<dbReference type="PANTHER" id="PTHR42916:SF1">
    <property type="entry name" value="PROTEIN PHYLLO, CHLOROPLASTIC"/>
    <property type="match status" value="1"/>
</dbReference>
<proteinExistence type="inferred from homology"/>
<evidence type="ECO:0000256" key="7">
    <source>
        <dbReference type="SAM" id="MobiDB-lite"/>
    </source>
</evidence>
<name>A0ABV5JQ08_9ACTN</name>
<accession>A0ABV5JQ08</accession>
<keyword evidence="6" id="KW-0474">Menaquinone biosynthesis</keyword>
<dbReference type="CDD" id="cd02009">
    <property type="entry name" value="TPP_SHCHC_synthase"/>
    <property type="match status" value="1"/>
</dbReference>
<sequence>MTPSQPTQSNPSTAQARVLVDEMLRHGITDAVLCPGSRSAPLALAMAAAERAGRLRLHVRIDERGAGFTALGLSLGSKRPVPVVVTSGTAVANLHPAMVEAAHSGVPILALTANRPPELRGTGANQTIDQVGLFGPHARAVVELGAAGDPVTEHRHWRAAIGRAILTATALAEPGPVQVDIAFREPLVPAEGDEEYRLTTAFSTPPLVADDWADHGVSGGAMPSVSDPAQIQTQTQPQTQSQDPAPTRAPAAGEAGDSQADIPAGRSDGRPWVQRAMAGLDSGPGVTAVAVDLTRRTLVVSGAGALPESALVGVPTVAEPGAPVPLHPVHPLAIPALDPEQVVVTGRPTLHRAVTRLLADPEVELVVLDAGPRSPNPTGSAAELADSVLTGWDVDQTWVAAADEADSRAREAVDRILDEHLDTAAPTGLHVARAVARGMRGGDNLVVGASNAIRDLSLVGPLDPDVSVYANRGASGIDGTVSTAIGVALATPGRTVALMGDLTFLHDLSGLVLGPRELHPADLTIVVADDDGGGIFSLLEQGDPRLATDFERVFGTPHGTDLRALCVGAGIPFTDTDPDGLEKLLDGPSYSARHRDIVPEGMRVVRVSTSRQGLRELHEALRAGAAG</sequence>
<dbReference type="Proteomes" id="UP001589700">
    <property type="component" value="Unassembled WGS sequence"/>
</dbReference>
<dbReference type="HAMAP" id="MF_01659">
    <property type="entry name" value="MenD"/>
    <property type="match status" value="1"/>
</dbReference>
<dbReference type="PIRSF" id="PIRSF004983">
    <property type="entry name" value="MenD"/>
    <property type="match status" value="1"/>
</dbReference>
<evidence type="ECO:0000256" key="4">
    <source>
        <dbReference type="ARBA" id="ARBA00023052"/>
    </source>
</evidence>
<organism evidence="9 10">
    <name type="scientific">Dietzia aerolata</name>
    <dbReference type="NCBI Taxonomy" id="595984"/>
    <lineage>
        <taxon>Bacteria</taxon>
        <taxon>Bacillati</taxon>
        <taxon>Actinomycetota</taxon>
        <taxon>Actinomycetes</taxon>
        <taxon>Mycobacteriales</taxon>
        <taxon>Dietziaceae</taxon>
        <taxon>Dietzia</taxon>
    </lineage>
</organism>
<dbReference type="Gene3D" id="3.40.50.970">
    <property type="match status" value="2"/>
</dbReference>
<evidence type="ECO:0000313" key="9">
    <source>
        <dbReference type="EMBL" id="MFB9259477.1"/>
    </source>
</evidence>
<comment type="pathway">
    <text evidence="6">Quinol/quinone metabolism; 1,4-dihydroxy-2-naphthoate biosynthesis; 1,4-dihydroxy-2-naphthoate from chorismate: step 2/7.</text>
</comment>
<dbReference type="Pfam" id="PF02776">
    <property type="entry name" value="TPP_enzyme_N"/>
    <property type="match status" value="1"/>
</dbReference>
<comment type="cofactor">
    <cofactor evidence="6">
        <name>thiamine diphosphate</name>
        <dbReference type="ChEBI" id="CHEBI:58937"/>
    </cofactor>
    <text evidence="6">Binds 1 thiamine pyrophosphate per subunit.</text>
</comment>
<reference evidence="9 10" key="1">
    <citation type="submission" date="2024-09" db="EMBL/GenBank/DDBJ databases">
        <authorList>
            <person name="Sun Q."/>
            <person name="Mori K."/>
        </authorList>
    </citation>
    <scope>NUCLEOTIDE SEQUENCE [LARGE SCALE GENOMIC DNA]</scope>
    <source>
        <strain evidence="9 10">CCM 7659</strain>
    </source>
</reference>
<dbReference type="InterPro" id="IPR012001">
    <property type="entry name" value="Thiamin_PyroP_enz_TPP-bd_dom"/>
</dbReference>
<keyword evidence="10" id="KW-1185">Reference proteome</keyword>
<dbReference type="Gene3D" id="3.40.50.1220">
    <property type="entry name" value="TPP-binding domain"/>
    <property type="match status" value="1"/>
</dbReference>
<comment type="pathway">
    <text evidence="6">Quinol/quinone metabolism; menaquinone biosynthesis.</text>
</comment>
<evidence type="ECO:0000313" key="10">
    <source>
        <dbReference type="Proteomes" id="UP001589700"/>
    </source>
</evidence>
<feature type="domain" description="Thiamine pyrophosphate enzyme N-terminal TPP-binding" evidence="8">
    <location>
        <begin position="16"/>
        <end position="132"/>
    </location>
</feature>
<comment type="function">
    <text evidence="6">Catalyzes the thiamine diphosphate-dependent decarboxylation of 2-oxoglutarate and the subsequent addition of the resulting succinic semialdehyde-thiamine pyrophosphate anion to isochorismate to yield 2-succinyl-5-enolpyruvyl-6-hydroxy-3-cyclohexene-1-carboxylate (SEPHCHC).</text>
</comment>
<dbReference type="InterPro" id="IPR004433">
    <property type="entry name" value="MenaQ_synth_MenD"/>
</dbReference>
<feature type="region of interest" description="Disordered" evidence="7">
    <location>
        <begin position="210"/>
        <end position="270"/>
    </location>
</feature>
<dbReference type="RefSeq" id="WP_380023203.1">
    <property type="nucleotide sequence ID" value="NZ_JBHMDY010000004.1"/>
</dbReference>
<dbReference type="EMBL" id="JBHMDY010000004">
    <property type="protein sequence ID" value="MFB9259477.1"/>
    <property type="molecule type" value="Genomic_DNA"/>
</dbReference>
<keyword evidence="1 6" id="KW-0808">Transferase</keyword>
<dbReference type="InterPro" id="IPR029061">
    <property type="entry name" value="THDP-binding"/>
</dbReference>
<comment type="catalytic activity">
    <reaction evidence="6">
        <text>isochorismate + 2-oxoglutarate + H(+) = 5-enolpyruvoyl-6-hydroxy-2-succinyl-cyclohex-3-ene-1-carboxylate + CO2</text>
        <dbReference type="Rhea" id="RHEA:25593"/>
        <dbReference type="ChEBI" id="CHEBI:15378"/>
        <dbReference type="ChEBI" id="CHEBI:16526"/>
        <dbReference type="ChEBI" id="CHEBI:16810"/>
        <dbReference type="ChEBI" id="CHEBI:29780"/>
        <dbReference type="ChEBI" id="CHEBI:58818"/>
        <dbReference type="EC" id="2.2.1.9"/>
    </reaction>
</comment>
<evidence type="ECO:0000256" key="6">
    <source>
        <dbReference type="HAMAP-Rule" id="MF_01659"/>
    </source>
</evidence>
<keyword evidence="3 6" id="KW-0460">Magnesium</keyword>